<evidence type="ECO:0000313" key="2">
    <source>
        <dbReference type="EMBL" id="KAJ1156347.1"/>
    </source>
</evidence>
<feature type="region of interest" description="Disordered" evidence="1">
    <location>
        <begin position="188"/>
        <end position="228"/>
    </location>
</feature>
<organism evidence="2 3">
    <name type="scientific">Pleurodeles waltl</name>
    <name type="common">Iberian ribbed newt</name>
    <dbReference type="NCBI Taxonomy" id="8319"/>
    <lineage>
        <taxon>Eukaryota</taxon>
        <taxon>Metazoa</taxon>
        <taxon>Chordata</taxon>
        <taxon>Craniata</taxon>
        <taxon>Vertebrata</taxon>
        <taxon>Euteleostomi</taxon>
        <taxon>Amphibia</taxon>
        <taxon>Batrachia</taxon>
        <taxon>Caudata</taxon>
        <taxon>Salamandroidea</taxon>
        <taxon>Salamandridae</taxon>
        <taxon>Pleurodelinae</taxon>
        <taxon>Pleurodeles</taxon>
    </lineage>
</organism>
<comment type="caution">
    <text evidence="2">The sequence shown here is derived from an EMBL/GenBank/DDBJ whole genome shotgun (WGS) entry which is preliminary data.</text>
</comment>
<feature type="region of interest" description="Disordered" evidence="1">
    <location>
        <begin position="76"/>
        <end position="104"/>
    </location>
</feature>
<evidence type="ECO:0000313" key="3">
    <source>
        <dbReference type="Proteomes" id="UP001066276"/>
    </source>
</evidence>
<dbReference type="EMBL" id="JANPWB010000009">
    <property type="protein sequence ID" value="KAJ1156347.1"/>
    <property type="molecule type" value="Genomic_DNA"/>
</dbReference>
<keyword evidence="3" id="KW-1185">Reference proteome</keyword>
<feature type="compositionally biased region" description="Basic and acidic residues" evidence="1">
    <location>
        <begin position="88"/>
        <end position="104"/>
    </location>
</feature>
<accession>A0AAV7RXH9</accession>
<dbReference type="AlphaFoldDB" id="A0AAV7RXH9"/>
<sequence length="228" mass="25264">MKIGCKTNAWAVRDGRDQPRGAQPDNKSKDKPQNMTHPSIMDFLAYEDSGLLPKDPPILMEASGEASSVELGTCMEMKPGENSLNSKNTRDCGEGQMSEAKRPDQKARWFDHLMAHSNVQEQERAKEIQSPIESCPESCVKERTAQEKTEAVMGGVADRNQLLETEKAEYDGRNGEWLKEGGDKFYSLTESEAASSGYDLNEEDSSGSSEVERLAERMSPVVGPMVWP</sequence>
<gene>
    <name evidence="2" type="ORF">NDU88_009070</name>
</gene>
<proteinExistence type="predicted"/>
<reference evidence="2" key="1">
    <citation type="journal article" date="2022" name="bioRxiv">
        <title>Sequencing and chromosome-scale assembly of the giantPleurodeles waltlgenome.</title>
        <authorList>
            <person name="Brown T."/>
            <person name="Elewa A."/>
            <person name="Iarovenko S."/>
            <person name="Subramanian E."/>
            <person name="Araus A.J."/>
            <person name="Petzold A."/>
            <person name="Susuki M."/>
            <person name="Suzuki K.-i.T."/>
            <person name="Hayashi T."/>
            <person name="Toyoda A."/>
            <person name="Oliveira C."/>
            <person name="Osipova E."/>
            <person name="Leigh N.D."/>
            <person name="Simon A."/>
            <person name="Yun M.H."/>
        </authorList>
    </citation>
    <scope>NUCLEOTIDE SEQUENCE</scope>
    <source>
        <strain evidence="2">20211129_DDA</strain>
        <tissue evidence="2">Liver</tissue>
    </source>
</reference>
<protein>
    <submittedName>
        <fullName evidence="2">Uncharacterized protein</fullName>
    </submittedName>
</protein>
<feature type="region of interest" description="Disordered" evidence="1">
    <location>
        <begin position="1"/>
        <end position="39"/>
    </location>
</feature>
<name>A0AAV7RXH9_PLEWA</name>
<dbReference type="Proteomes" id="UP001066276">
    <property type="component" value="Chromosome 5"/>
</dbReference>
<evidence type="ECO:0000256" key="1">
    <source>
        <dbReference type="SAM" id="MobiDB-lite"/>
    </source>
</evidence>